<dbReference type="Gene3D" id="1.10.630.10">
    <property type="entry name" value="Cytochrome P450"/>
    <property type="match status" value="1"/>
</dbReference>
<dbReference type="Proteomes" id="UP000515150">
    <property type="component" value="Chromosome 7"/>
</dbReference>
<protein>
    <recommendedName>
        <fullName evidence="5">unspecific monooxygenase</fullName>
        <ecNumber evidence="5">1.14.14.1</ecNumber>
    </recommendedName>
</protein>
<evidence type="ECO:0000313" key="19">
    <source>
        <dbReference type="RefSeq" id="XP_029012836.1"/>
    </source>
</evidence>
<dbReference type="InParanoid" id="A0A6P7N0A4"/>
<evidence type="ECO:0000256" key="3">
    <source>
        <dbReference type="ARBA" id="ARBA00004406"/>
    </source>
</evidence>
<keyword evidence="18" id="KW-1185">Reference proteome</keyword>
<dbReference type="InterPro" id="IPR001128">
    <property type="entry name" value="Cyt_P450"/>
</dbReference>
<dbReference type="InterPro" id="IPR002401">
    <property type="entry name" value="Cyt_P450_E_grp-I"/>
</dbReference>
<dbReference type="InterPro" id="IPR036396">
    <property type="entry name" value="Cyt_P450_sf"/>
</dbReference>
<dbReference type="EC" id="1.14.14.1" evidence="5"/>
<dbReference type="InterPro" id="IPR050705">
    <property type="entry name" value="Cytochrome_P450_3A"/>
</dbReference>
<evidence type="ECO:0000256" key="4">
    <source>
        <dbReference type="ARBA" id="ARBA00010617"/>
    </source>
</evidence>
<keyword evidence="12 16" id="KW-0503">Monooxygenase</keyword>
<dbReference type="AlphaFoldDB" id="A0A6P7N0A4"/>
<dbReference type="SUPFAM" id="SSF48264">
    <property type="entry name" value="Cytochrome P450"/>
    <property type="match status" value="1"/>
</dbReference>
<evidence type="ECO:0000313" key="18">
    <source>
        <dbReference type="Proteomes" id="UP000515150"/>
    </source>
</evidence>
<evidence type="ECO:0000256" key="8">
    <source>
        <dbReference type="ARBA" id="ARBA00022824"/>
    </source>
</evidence>
<evidence type="ECO:0000256" key="14">
    <source>
        <dbReference type="ARBA" id="ARBA00047827"/>
    </source>
</evidence>
<comment type="cofactor">
    <cofactor evidence="1 15">
        <name>heme</name>
        <dbReference type="ChEBI" id="CHEBI:30413"/>
    </cofactor>
</comment>
<dbReference type="OrthoDB" id="1470350at2759"/>
<evidence type="ECO:0000256" key="15">
    <source>
        <dbReference type="PIRSR" id="PIRSR602401-1"/>
    </source>
</evidence>
<evidence type="ECO:0000256" key="16">
    <source>
        <dbReference type="RuleBase" id="RU000461"/>
    </source>
</evidence>
<dbReference type="PROSITE" id="PS00086">
    <property type="entry name" value="CYTOCHROME_P450"/>
    <property type="match status" value="1"/>
</dbReference>
<evidence type="ECO:0000256" key="7">
    <source>
        <dbReference type="ARBA" id="ARBA00022723"/>
    </source>
</evidence>
<dbReference type="PANTHER" id="PTHR24302">
    <property type="entry name" value="CYTOCHROME P450 FAMILY 3"/>
    <property type="match status" value="1"/>
</dbReference>
<sequence length="513" mass="58091">MVKPAAVIAGGRMSFLPDFSTGTWTLIAIIIALIAVYEYAPYGFFKKLGIQGPTPVPFFGTFLGNLKGPHEFDTQCYQKYGKVWGQYDGRQPVLTVMDTAMIKTILVKEFHNVFTNRLDLGLNGPLYDSIFVVEDEEWKRIRNALSPSFTSGRLKEMYSIMLQHSNNLTKSLEKKVKADEVIDAKALFGPYSMDIVTSTSFSVDIDSINHPADPFVENIKKMVKFNLFNPLILLVVLFPFMRTVLDKTNVSFFPGDVLNFFLNFLKKVKSDRSKNDHKNRVDFMQLMVDSQISEKNKNDASSQKGLTDHEILSQAMLFIFAGFETTSSSLSYLAYNLATHPDVQETLQKEIDATIPGKGRPSYEALMQMEYLDMVVNESLRLYPVANRLQRVAKTSVEVNGVSIPKGTVIMIPVYTLHRDPTLWSDADYFKPERFSKENKDNIDPYAYMPFGAGPRNCIGMRFALLMMKLAIVEILQKFTIVTCKETEIPLTLGNDAFLSPKNPIKVKLQPRE</sequence>
<keyword evidence="9" id="KW-0492">Microsome</keyword>
<feature type="transmembrane region" description="Helical" evidence="17">
    <location>
        <begin position="22"/>
        <end position="40"/>
    </location>
</feature>
<dbReference type="GO" id="GO:0005506">
    <property type="term" value="F:iron ion binding"/>
    <property type="evidence" value="ECO:0007669"/>
    <property type="project" value="InterPro"/>
</dbReference>
<evidence type="ECO:0000256" key="2">
    <source>
        <dbReference type="ARBA" id="ARBA00004174"/>
    </source>
</evidence>
<comment type="subcellular location">
    <subcellularLocation>
        <location evidence="3">Endoplasmic reticulum membrane</location>
        <topology evidence="3">Peripheral membrane protein</topology>
    </subcellularLocation>
    <subcellularLocation>
        <location evidence="2">Microsome membrane</location>
        <topology evidence="2">Peripheral membrane protein</topology>
    </subcellularLocation>
</comment>
<dbReference type="GO" id="GO:0020037">
    <property type="term" value="F:heme binding"/>
    <property type="evidence" value="ECO:0007669"/>
    <property type="project" value="InterPro"/>
</dbReference>
<dbReference type="FunFam" id="1.10.630.10:FF:000003">
    <property type="entry name" value="cytochrome P450 3A12-like isoform X2"/>
    <property type="match status" value="1"/>
</dbReference>
<keyword evidence="10 16" id="KW-0560">Oxidoreductase</keyword>
<dbReference type="GO" id="GO:0016712">
    <property type="term" value="F:oxidoreductase activity, acting on paired donors, with incorporation or reduction of molecular oxygen, reduced flavin or flavoprotein as one donor, and incorporation of one atom of oxygen"/>
    <property type="evidence" value="ECO:0007669"/>
    <property type="project" value="UniProtKB-EC"/>
</dbReference>
<proteinExistence type="inferred from homology"/>
<dbReference type="PRINTS" id="PR00385">
    <property type="entry name" value="P450"/>
</dbReference>
<keyword evidence="8" id="KW-0256">Endoplasmic reticulum</keyword>
<dbReference type="PANTHER" id="PTHR24302:SF32">
    <property type="entry name" value="CYTOCHROME P450, FAMILY 3, SUBFAMILY A, POLYPEPTIDE 65"/>
    <property type="match status" value="1"/>
</dbReference>
<dbReference type="GeneID" id="114859104"/>
<keyword evidence="6 15" id="KW-0349">Heme</keyword>
<evidence type="ECO:0000256" key="9">
    <source>
        <dbReference type="ARBA" id="ARBA00022848"/>
    </source>
</evidence>
<feature type="transmembrane region" description="Helical" evidence="17">
    <location>
        <begin position="227"/>
        <end position="245"/>
    </location>
</feature>
<evidence type="ECO:0000256" key="10">
    <source>
        <dbReference type="ARBA" id="ARBA00023002"/>
    </source>
</evidence>
<evidence type="ECO:0000256" key="12">
    <source>
        <dbReference type="ARBA" id="ARBA00023033"/>
    </source>
</evidence>
<dbReference type="PRINTS" id="PR00463">
    <property type="entry name" value="EP450I"/>
</dbReference>
<evidence type="ECO:0000256" key="5">
    <source>
        <dbReference type="ARBA" id="ARBA00012109"/>
    </source>
</evidence>
<evidence type="ECO:0000256" key="6">
    <source>
        <dbReference type="ARBA" id="ARBA00022617"/>
    </source>
</evidence>
<accession>A0A6P7N0A4</accession>
<dbReference type="GO" id="GO:0008395">
    <property type="term" value="F:steroid hydroxylase activity"/>
    <property type="evidence" value="ECO:0007669"/>
    <property type="project" value="TreeGrafter"/>
</dbReference>
<evidence type="ECO:0000256" key="1">
    <source>
        <dbReference type="ARBA" id="ARBA00001971"/>
    </source>
</evidence>
<feature type="binding site" description="axial binding residue" evidence="15">
    <location>
        <position position="458"/>
    </location>
    <ligand>
        <name>heme</name>
        <dbReference type="ChEBI" id="CHEBI:30413"/>
    </ligand>
    <ligandPart>
        <name>Fe</name>
        <dbReference type="ChEBI" id="CHEBI:18248"/>
    </ligandPart>
</feature>
<keyword evidence="17" id="KW-0812">Transmembrane</keyword>
<dbReference type="GO" id="GO:0005789">
    <property type="term" value="C:endoplasmic reticulum membrane"/>
    <property type="evidence" value="ECO:0007669"/>
    <property type="project" value="UniProtKB-SubCell"/>
</dbReference>
<comment type="similarity">
    <text evidence="4 16">Belongs to the cytochrome P450 family.</text>
</comment>
<comment type="catalytic activity">
    <reaction evidence="14">
        <text>an organic molecule + reduced [NADPH--hemoprotein reductase] + O2 = an alcohol + oxidized [NADPH--hemoprotein reductase] + H2O + H(+)</text>
        <dbReference type="Rhea" id="RHEA:17149"/>
        <dbReference type="Rhea" id="RHEA-COMP:11964"/>
        <dbReference type="Rhea" id="RHEA-COMP:11965"/>
        <dbReference type="ChEBI" id="CHEBI:15377"/>
        <dbReference type="ChEBI" id="CHEBI:15378"/>
        <dbReference type="ChEBI" id="CHEBI:15379"/>
        <dbReference type="ChEBI" id="CHEBI:30879"/>
        <dbReference type="ChEBI" id="CHEBI:57618"/>
        <dbReference type="ChEBI" id="CHEBI:58210"/>
        <dbReference type="ChEBI" id="CHEBI:142491"/>
        <dbReference type="EC" id="1.14.14.1"/>
    </reaction>
</comment>
<keyword evidence="7 15" id="KW-0479">Metal-binding</keyword>
<evidence type="ECO:0000256" key="11">
    <source>
        <dbReference type="ARBA" id="ARBA00023004"/>
    </source>
</evidence>
<dbReference type="InterPro" id="IPR017972">
    <property type="entry name" value="Cyt_P450_CS"/>
</dbReference>
<reference evidence="19" key="1">
    <citation type="submission" date="2025-08" db="UniProtKB">
        <authorList>
            <consortium name="RefSeq"/>
        </authorList>
    </citation>
    <scope>IDENTIFICATION</scope>
</reference>
<name>A0A6P7N0A4_BETSP</name>
<organism evidence="18 19">
    <name type="scientific">Betta splendens</name>
    <name type="common">Siamese fighting fish</name>
    <dbReference type="NCBI Taxonomy" id="158456"/>
    <lineage>
        <taxon>Eukaryota</taxon>
        <taxon>Metazoa</taxon>
        <taxon>Chordata</taxon>
        <taxon>Craniata</taxon>
        <taxon>Vertebrata</taxon>
        <taxon>Euteleostomi</taxon>
        <taxon>Actinopterygii</taxon>
        <taxon>Neopterygii</taxon>
        <taxon>Teleostei</taxon>
        <taxon>Neoteleostei</taxon>
        <taxon>Acanthomorphata</taxon>
        <taxon>Anabantaria</taxon>
        <taxon>Anabantiformes</taxon>
        <taxon>Anabantoidei</taxon>
        <taxon>Osphronemidae</taxon>
        <taxon>Betta</taxon>
    </lineage>
</organism>
<keyword evidence="11 15" id="KW-0408">Iron</keyword>
<dbReference type="KEGG" id="bspl:114859104"/>
<dbReference type="Pfam" id="PF00067">
    <property type="entry name" value="p450"/>
    <property type="match status" value="1"/>
</dbReference>
<keyword evidence="17" id="KW-1133">Transmembrane helix</keyword>
<evidence type="ECO:0000256" key="17">
    <source>
        <dbReference type="SAM" id="Phobius"/>
    </source>
</evidence>
<keyword evidence="13 17" id="KW-0472">Membrane</keyword>
<evidence type="ECO:0000256" key="13">
    <source>
        <dbReference type="ARBA" id="ARBA00023136"/>
    </source>
</evidence>
<gene>
    <name evidence="19" type="primary">LOC114859104</name>
</gene>
<dbReference type="RefSeq" id="XP_029012836.1">
    <property type="nucleotide sequence ID" value="XM_029157003.2"/>
</dbReference>